<dbReference type="EMBL" id="QKYT01000277">
    <property type="protein sequence ID" value="RIA88138.1"/>
    <property type="molecule type" value="Genomic_DNA"/>
</dbReference>
<keyword evidence="2" id="KW-1185">Reference proteome</keyword>
<reference evidence="1 2" key="1">
    <citation type="submission" date="2018-06" db="EMBL/GenBank/DDBJ databases">
        <title>Comparative genomics reveals the genomic features of Rhizophagus irregularis, R. cerebriforme, R. diaphanum and Gigaspora rosea, and their symbiotic lifestyle signature.</title>
        <authorList>
            <person name="Morin E."/>
            <person name="San Clemente H."/>
            <person name="Chen E.C.H."/>
            <person name="De La Providencia I."/>
            <person name="Hainaut M."/>
            <person name="Kuo A."/>
            <person name="Kohler A."/>
            <person name="Murat C."/>
            <person name="Tang N."/>
            <person name="Roy S."/>
            <person name="Loubradou J."/>
            <person name="Henrissat B."/>
            <person name="Grigoriev I.V."/>
            <person name="Corradi N."/>
            <person name="Roux C."/>
            <person name="Martin F.M."/>
        </authorList>
    </citation>
    <scope>NUCLEOTIDE SEQUENCE [LARGE SCALE GENOMIC DNA]</scope>
    <source>
        <strain evidence="1 2">DAOM 227022</strain>
    </source>
</reference>
<protein>
    <submittedName>
        <fullName evidence="1">Uncharacterized protein</fullName>
    </submittedName>
</protein>
<dbReference type="OrthoDB" id="2319487at2759"/>
<dbReference type="AlphaFoldDB" id="A0A397SQ58"/>
<organism evidence="1 2">
    <name type="scientific">Glomus cerebriforme</name>
    <dbReference type="NCBI Taxonomy" id="658196"/>
    <lineage>
        <taxon>Eukaryota</taxon>
        <taxon>Fungi</taxon>
        <taxon>Fungi incertae sedis</taxon>
        <taxon>Mucoromycota</taxon>
        <taxon>Glomeromycotina</taxon>
        <taxon>Glomeromycetes</taxon>
        <taxon>Glomerales</taxon>
        <taxon>Glomeraceae</taxon>
        <taxon>Glomus</taxon>
    </lineage>
</organism>
<evidence type="ECO:0000313" key="1">
    <source>
        <dbReference type="EMBL" id="RIA88138.1"/>
    </source>
</evidence>
<proteinExistence type="predicted"/>
<accession>A0A397SQ58</accession>
<evidence type="ECO:0000313" key="2">
    <source>
        <dbReference type="Proteomes" id="UP000265703"/>
    </source>
</evidence>
<comment type="caution">
    <text evidence="1">The sequence shown here is derived from an EMBL/GenBank/DDBJ whole genome shotgun (WGS) entry which is preliminary data.</text>
</comment>
<name>A0A397SQ58_9GLOM</name>
<gene>
    <name evidence="1" type="ORF">C1645_877594</name>
</gene>
<sequence length="314" mass="36900">MSEIQIFLNTEDISNRLYVVALASKTHTFFNIKISSPEEIIRKYKNSLRNAYMIFKLDYNEAFKIAKSEINFRKNSRCFKNFSLIWKIAPKKVKDEYQQVFENYKDLKPINQNFITYNYQENTLIIKNPKVQDYSLNNTNSFTPQPKVIQLENFEVTLDQNNSSNNFFQSEVIRYPLSSDNIDFINNNIEDNIHLDVIQFENSSNNISNLVYQPETVQFEALLGQEYKNNFIPDSVYLTRSLGVFSALSTEGNFYLDQNNLQNNFICRPEDINFEITLDQNNSPNSAIQSNNTNDLSYLDKLDEQALYYRYKNS</sequence>
<dbReference type="Proteomes" id="UP000265703">
    <property type="component" value="Unassembled WGS sequence"/>
</dbReference>